<protein>
    <submittedName>
        <fullName evidence="1">Uncharacterized protein</fullName>
    </submittedName>
</protein>
<dbReference type="EMBL" id="LAZR01003859">
    <property type="protein sequence ID" value="KKN14039.1"/>
    <property type="molecule type" value="Genomic_DNA"/>
</dbReference>
<proteinExistence type="predicted"/>
<name>A0A0F9N814_9ZZZZ</name>
<sequence>MNEWELIKVDETEWQQDKSGIFTYISYCPDGTVRLDVMADTGLKPVISFQGKAGDVRKVAVRWLGFHTVRFSVEHASYIGSELSRAELLETEYIQS</sequence>
<gene>
    <name evidence="1" type="ORF">LCGC14_1000350</name>
</gene>
<evidence type="ECO:0000313" key="1">
    <source>
        <dbReference type="EMBL" id="KKN14039.1"/>
    </source>
</evidence>
<reference evidence="1" key="1">
    <citation type="journal article" date="2015" name="Nature">
        <title>Complex archaea that bridge the gap between prokaryotes and eukaryotes.</title>
        <authorList>
            <person name="Spang A."/>
            <person name="Saw J.H."/>
            <person name="Jorgensen S.L."/>
            <person name="Zaremba-Niedzwiedzka K."/>
            <person name="Martijn J."/>
            <person name="Lind A.E."/>
            <person name="van Eijk R."/>
            <person name="Schleper C."/>
            <person name="Guy L."/>
            <person name="Ettema T.J."/>
        </authorList>
    </citation>
    <scope>NUCLEOTIDE SEQUENCE</scope>
</reference>
<comment type="caution">
    <text evidence="1">The sequence shown here is derived from an EMBL/GenBank/DDBJ whole genome shotgun (WGS) entry which is preliminary data.</text>
</comment>
<organism evidence="1">
    <name type="scientific">marine sediment metagenome</name>
    <dbReference type="NCBI Taxonomy" id="412755"/>
    <lineage>
        <taxon>unclassified sequences</taxon>
        <taxon>metagenomes</taxon>
        <taxon>ecological metagenomes</taxon>
    </lineage>
</organism>
<dbReference type="AlphaFoldDB" id="A0A0F9N814"/>
<accession>A0A0F9N814</accession>